<gene>
    <name evidence="2" type="ORF">KHA90_20720</name>
</gene>
<proteinExistence type="predicted"/>
<evidence type="ECO:0000259" key="1">
    <source>
        <dbReference type="Pfam" id="PF21006"/>
    </source>
</evidence>
<keyword evidence="3" id="KW-1185">Reference proteome</keyword>
<dbReference type="InterPro" id="IPR049054">
    <property type="entry name" value="CN_hydtase_beta-like_N"/>
</dbReference>
<dbReference type="SUPFAM" id="SSF50090">
    <property type="entry name" value="Electron transport accessory proteins"/>
    <property type="match status" value="1"/>
</dbReference>
<name>A0ABS5PGR2_9FLAO</name>
<dbReference type="EC" id="4.2.1.84" evidence="2"/>
<organism evidence="2 3">
    <name type="scientific">Flavobacterium psychroterrae</name>
    <dbReference type="NCBI Taxonomy" id="2133767"/>
    <lineage>
        <taxon>Bacteria</taxon>
        <taxon>Pseudomonadati</taxon>
        <taxon>Bacteroidota</taxon>
        <taxon>Flavobacteriia</taxon>
        <taxon>Flavobacteriales</taxon>
        <taxon>Flavobacteriaceae</taxon>
        <taxon>Flavobacterium</taxon>
    </lineage>
</organism>
<sequence>MSSENLVKHLPNDIGGTGCSGDKVNIFERDLYPWEKRCHALLDVLDYHKIVNTEEKRRGTENIGTEMAGKLSYYEKWIVSASNLLLQKGLLTPDAIAQKTKEVAARYNVIL</sequence>
<keyword evidence="2" id="KW-0456">Lyase</keyword>
<feature type="domain" description="Nitrile hydratase beta subunit-like N-terminal" evidence="1">
    <location>
        <begin position="12"/>
        <end position="105"/>
    </location>
</feature>
<protein>
    <submittedName>
        <fullName evidence="2">Nitrile hydratase subunit beta</fullName>
        <ecNumber evidence="2">4.2.1.84</ecNumber>
    </submittedName>
</protein>
<dbReference type="InterPro" id="IPR042262">
    <property type="entry name" value="CN_hydtase_beta_C"/>
</dbReference>
<dbReference type="GO" id="GO:0018822">
    <property type="term" value="F:nitrile hydratase activity"/>
    <property type="evidence" value="ECO:0007669"/>
    <property type="project" value="UniProtKB-EC"/>
</dbReference>
<dbReference type="Pfam" id="PF21006">
    <property type="entry name" value="NHase_beta_N"/>
    <property type="match status" value="1"/>
</dbReference>
<reference evidence="2 3" key="1">
    <citation type="journal article" date="2018" name="Int. J. Syst. Evol. Microbiol.">
        <title>Flavobacterium chryseum sp. nov. and Flavobacterium psychroterrae sp. nov., novel environmental bacteria isolated from Antarctica.</title>
        <authorList>
            <person name="Kralova S."/>
            <person name="Svec P."/>
            <person name="Busse H.J."/>
            <person name="Stankova E."/>
            <person name="Vaczi P."/>
            <person name="Sedlacek I."/>
        </authorList>
    </citation>
    <scope>NUCLEOTIDE SEQUENCE [LARGE SCALE GENOMIC DNA]</scope>
    <source>
        <strain evidence="2 3">CCM 8827</strain>
    </source>
</reference>
<dbReference type="Gene3D" id="1.10.472.20">
    <property type="entry name" value="Nitrile hydratase, beta subunit"/>
    <property type="match status" value="1"/>
</dbReference>
<dbReference type="InterPro" id="IPR008990">
    <property type="entry name" value="Elect_transpt_acc-like_dom_sf"/>
</dbReference>
<evidence type="ECO:0000313" key="3">
    <source>
        <dbReference type="Proteomes" id="UP000722625"/>
    </source>
</evidence>
<dbReference type="RefSeq" id="WP_213305883.1">
    <property type="nucleotide sequence ID" value="NZ_JAGYVZ010000025.1"/>
</dbReference>
<evidence type="ECO:0000313" key="2">
    <source>
        <dbReference type="EMBL" id="MBS7233441.1"/>
    </source>
</evidence>
<dbReference type="EMBL" id="JAGYVZ010000025">
    <property type="protein sequence ID" value="MBS7233441.1"/>
    <property type="molecule type" value="Genomic_DNA"/>
</dbReference>
<accession>A0ABS5PGR2</accession>
<dbReference type="Proteomes" id="UP000722625">
    <property type="component" value="Unassembled WGS sequence"/>
</dbReference>
<comment type="caution">
    <text evidence="2">The sequence shown here is derived from an EMBL/GenBank/DDBJ whole genome shotgun (WGS) entry which is preliminary data.</text>
</comment>